<organism evidence="2 3">
    <name type="scientific">Blepharisma stoltei</name>
    <dbReference type="NCBI Taxonomy" id="1481888"/>
    <lineage>
        <taxon>Eukaryota</taxon>
        <taxon>Sar</taxon>
        <taxon>Alveolata</taxon>
        <taxon>Ciliophora</taxon>
        <taxon>Postciliodesmatophora</taxon>
        <taxon>Heterotrichea</taxon>
        <taxon>Heterotrichida</taxon>
        <taxon>Blepharismidae</taxon>
        <taxon>Blepharisma</taxon>
    </lineage>
</organism>
<dbReference type="EMBL" id="CAJZBQ010000025">
    <property type="protein sequence ID" value="CAG9320385.1"/>
    <property type="molecule type" value="Genomic_DNA"/>
</dbReference>
<dbReference type="PANTHER" id="PTHR23011:SF28">
    <property type="entry name" value="CYCLIC NUCLEOTIDE-BINDING DOMAIN CONTAINING PROTEIN"/>
    <property type="match status" value="1"/>
</dbReference>
<dbReference type="InterPro" id="IPR018490">
    <property type="entry name" value="cNMP-bd_dom_sf"/>
</dbReference>
<dbReference type="InterPro" id="IPR014710">
    <property type="entry name" value="RmlC-like_jellyroll"/>
</dbReference>
<evidence type="ECO:0000313" key="2">
    <source>
        <dbReference type="EMBL" id="CAG9320385.1"/>
    </source>
</evidence>
<gene>
    <name evidence="2" type="ORF">BSTOLATCC_MIC26301</name>
</gene>
<feature type="domain" description="Cyclic nucleotide-binding" evidence="1">
    <location>
        <begin position="38"/>
        <end position="90"/>
    </location>
</feature>
<evidence type="ECO:0000259" key="1">
    <source>
        <dbReference type="PROSITE" id="PS50042"/>
    </source>
</evidence>
<proteinExistence type="predicted"/>
<feature type="domain" description="Cyclic nucleotide-binding" evidence="1">
    <location>
        <begin position="200"/>
        <end position="272"/>
    </location>
</feature>
<dbReference type="PRINTS" id="PR00103">
    <property type="entry name" value="CAMPKINASE"/>
</dbReference>
<dbReference type="Pfam" id="PF00027">
    <property type="entry name" value="cNMP_binding"/>
    <property type="match status" value="2"/>
</dbReference>
<evidence type="ECO:0000313" key="3">
    <source>
        <dbReference type="Proteomes" id="UP001162131"/>
    </source>
</evidence>
<accession>A0AAU9J5A6</accession>
<reference evidence="2" key="1">
    <citation type="submission" date="2021-09" db="EMBL/GenBank/DDBJ databases">
        <authorList>
            <consortium name="AG Swart"/>
            <person name="Singh M."/>
            <person name="Singh A."/>
            <person name="Seah K."/>
            <person name="Emmerich C."/>
        </authorList>
    </citation>
    <scope>NUCLEOTIDE SEQUENCE</scope>
    <source>
        <strain evidence="2">ATCC30299</strain>
    </source>
</reference>
<sequence length="560" mass="65234">MEIRYDIKTALNILQIAPRFRTEADIDKLVNVTKDCEFFRKITEEQKNNDVHRASCHAMFLKECNEFEYIVDFGSKGEDFFIVLKGSVSVQVPTKKRFKIKRELLDTFESYFGYNVGYKSGAPKEESFERPKSSEKKTQNIIDNFLVNKVRPRATNEEKVEASEPVQTEEKKISKLFQEKMMQEKFIIETVTKLWETNDKVEIELEQLQEVSVLHEGASFGELSLISERPRAASIQALEKSYLAVLNKGDFKKILGVVTERRMNQKIKFFQSIPMFSTWTKIALIKFSYYFEFQVVKNKQYLYKEGDPVNFVYFIKSGEVRLTKLNDEASFEQAKSHKNVLTKKKSLQVVIKGENEIVGLDEIIDGADKRMFSCRCNSGIVEVYTITKEDFKTRIPYVDTWAFLKNKRTQDLIRTQNRIEELKEMEEMMLNPELPSIIGAHKRSVSQKIIKKDISPYRTSYSNLKSKLLLGKTTNKANFSFYQKEQFIPKIASCIPNPSNNCTPSVTPLKRMFNTSEKKKREKHKLRTGPPPNFLRLKRKLIFANEKLFVTDEYISIPES</sequence>
<feature type="domain" description="Cyclic nucleotide-binding" evidence="1">
    <location>
        <begin position="269"/>
        <end position="392"/>
    </location>
</feature>
<dbReference type="PANTHER" id="PTHR23011">
    <property type="entry name" value="CYCLIC NUCLEOTIDE-BINDING DOMAIN CONTAINING PROTEIN"/>
    <property type="match status" value="1"/>
</dbReference>
<dbReference type="InterPro" id="IPR000595">
    <property type="entry name" value="cNMP-bd_dom"/>
</dbReference>
<keyword evidence="3" id="KW-1185">Reference proteome</keyword>
<name>A0AAU9J5A6_9CILI</name>
<protein>
    <recommendedName>
        <fullName evidence="1">Cyclic nucleotide-binding domain-containing protein</fullName>
    </recommendedName>
</protein>
<dbReference type="SUPFAM" id="SSF51206">
    <property type="entry name" value="cAMP-binding domain-like"/>
    <property type="match status" value="2"/>
</dbReference>
<comment type="caution">
    <text evidence="2">The sequence shown here is derived from an EMBL/GenBank/DDBJ whole genome shotgun (WGS) entry which is preliminary data.</text>
</comment>
<dbReference type="AlphaFoldDB" id="A0AAU9J5A6"/>
<dbReference type="PROSITE" id="PS50042">
    <property type="entry name" value="CNMP_BINDING_3"/>
    <property type="match status" value="3"/>
</dbReference>
<dbReference type="Gene3D" id="2.60.120.10">
    <property type="entry name" value="Jelly Rolls"/>
    <property type="match status" value="3"/>
</dbReference>
<dbReference type="CDD" id="cd00038">
    <property type="entry name" value="CAP_ED"/>
    <property type="match status" value="2"/>
</dbReference>
<dbReference type="Proteomes" id="UP001162131">
    <property type="component" value="Unassembled WGS sequence"/>
</dbReference>
<dbReference type="InterPro" id="IPR018488">
    <property type="entry name" value="cNMP-bd_CS"/>
</dbReference>
<dbReference type="PROSITE" id="PS00889">
    <property type="entry name" value="CNMP_BINDING_2"/>
    <property type="match status" value="1"/>
</dbReference>